<accession>A0A1N6DBE4</accession>
<dbReference type="EMBL" id="FSQW01000001">
    <property type="protein sequence ID" value="SIN68138.1"/>
    <property type="molecule type" value="Genomic_DNA"/>
</dbReference>
<evidence type="ECO:0000259" key="6">
    <source>
        <dbReference type="PROSITE" id="PS00624"/>
    </source>
</evidence>
<dbReference type="InterPro" id="IPR036188">
    <property type="entry name" value="FAD/NAD-bd_sf"/>
</dbReference>
<feature type="binding site" evidence="5">
    <location>
        <position position="432"/>
    </location>
    <ligand>
        <name>substrate</name>
    </ligand>
</feature>
<comment type="cofactor">
    <cofactor evidence="1 5">
        <name>FAD</name>
        <dbReference type="ChEBI" id="CHEBI:57692"/>
    </cofactor>
</comment>
<feature type="domain" description="Glucose-methanol-choline oxidoreductase N-terminal" evidence="6">
    <location>
        <begin position="256"/>
        <end position="270"/>
    </location>
</feature>
<evidence type="ECO:0000256" key="5">
    <source>
        <dbReference type="PIRSR" id="PIRSR000137-2"/>
    </source>
</evidence>
<evidence type="ECO:0000256" key="3">
    <source>
        <dbReference type="ARBA" id="ARBA00022630"/>
    </source>
</evidence>
<proteinExistence type="inferred from homology"/>
<keyword evidence="4 5" id="KW-0274">FAD</keyword>
<dbReference type="PROSITE" id="PS00624">
    <property type="entry name" value="GMC_OXRED_2"/>
    <property type="match status" value="1"/>
</dbReference>
<keyword evidence="3" id="KW-0285">Flavoprotein</keyword>
<dbReference type="STRING" id="1123272.SAMN02745824_1787"/>
<dbReference type="PANTHER" id="PTHR11552:SF147">
    <property type="entry name" value="CHOLINE DEHYDROGENASE, MITOCHONDRIAL"/>
    <property type="match status" value="1"/>
</dbReference>
<dbReference type="AlphaFoldDB" id="A0A1N6DBE4"/>
<feature type="binding site" evidence="5">
    <location>
        <position position="225"/>
    </location>
    <ligand>
        <name>FAD</name>
        <dbReference type="ChEBI" id="CHEBI:57692"/>
    </ligand>
</feature>
<dbReference type="PANTHER" id="PTHR11552">
    <property type="entry name" value="GLUCOSE-METHANOL-CHOLINE GMC OXIDOREDUCTASE"/>
    <property type="match status" value="1"/>
</dbReference>
<sequence>MVVQKEHHILIVGGGTSGSVLAARLSESANIHVTLLEAGPDDSSYDSAILDPARAGDAWQGAVPLATTIMKTQNGAIPILQGRILGGTSAANGLATLRGLPQDYDRWAASGLDGWGWDDVAETFIAAENDQDFGSSPIHGNSGPLSVRRWRRDEMSHAQIAFFDGMAETGNAVVEDINNPGQSPGIGIFPVTIDKDANRLSTSLAYLTADVRQRENLEIRTDAKVSTVHIDRQRATGVTLDSGEQIDADEVVVSVGALWTPALLMRSGIGPAAHLAEHGIAVQADLPVGETMADHLGPSVPYMHPGPRGGTAGPAQSLYIGASNGRDVDYHLFPIAPAPTEDSTHFVMAAFLMHSPGNGKVQLGDSAELDPVVTAPDLPKNGREQLRQAFRKIAEWEASKAFRQSGCQPVIPCDLASEDAVSIALDRGLVSYGHMTSTCPMGPVLDADCRVRNTAGLRVVDASVMPTIPAGNTYLGCVMIAERIARKMTAEFDHQDSLQK</sequence>
<feature type="binding site" evidence="5">
    <location>
        <position position="88"/>
    </location>
    <ligand>
        <name>FAD</name>
        <dbReference type="ChEBI" id="CHEBI:57692"/>
    </ligand>
</feature>
<evidence type="ECO:0000256" key="2">
    <source>
        <dbReference type="ARBA" id="ARBA00010790"/>
    </source>
</evidence>
<dbReference type="SUPFAM" id="SSF51905">
    <property type="entry name" value="FAD/NAD(P)-binding domain"/>
    <property type="match status" value="1"/>
</dbReference>
<name>A0A1N6DBE4_9SPHN</name>
<dbReference type="Proteomes" id="UP000185192">
    <property type="component" value="Unassembled WGS sequence"/>
</dbReference>
<evidence type="ECO:0000313" key="7">
    <source>
        <dbReference type="EMBL" id="SIN68138.1"/>
    </source>
</evidence>
<dbReference type="OrthoDB" id="9785276at2"/>
<feature type="binding site" evidence="5">
    <location>
        <begin position="16"/>
        <end position="17"/>
    </location>
    <ligand>
        <name>FAD</name>
        <dbReference type="ChEBI" id="CHEBI:57692"/>
    </ligand>
</feature>
<comment type="similarity">
    <text evidence="2">Belongs to the GMC oxidoreductase family.</text>
</comment>
<dbReference type="Gene3D" id="3.50.50.60">
    <property type="entry name" value="FAD/NAD(P)-binding domain"/>
    <property type="match status" value="1"/>
</dbReference>
<evidence type="ECO:0000256" key="1">
    <source>
        <dbReference type="ARBA" id="ARBA00001974"/>
    </source>
</evidence>
<dbReference type="RefSeq" id="WP_074204659.1">
    <property type="nucleotide sequence ID" value="NZ_FSQW01000001.1"/>
</dbReference>
<dbReference type="InterPro" id="IPR000172">
    <property type="entry name" value="GMC_OxRdtase_N"/>
</dbReference>
<dbReference type="InterPro" id="IPR007867">
    <property type="entry name" value="GMC_OxRtase_C"/>
</dbReference>
<dbReference type="GO" id="GO:0016614">
    <property type="term" value="F:oxidoreductase activity, acting on CH-OH group of donors"/>
    <property type="evidence" value="ECO:0007669"/>
    <property type="project" value="InterPro"/>
</dbReference>
<gene>
    <name evidence="7" type="ORF">SAMN02745824_1787</name>
</gene>
<dbReference type="GO" id="GO:0050660">
    <property type="term" value="F:flavin adenine dinucleotide binding"/>
    <property type="evidence" value="ECO:0007669"/>
    <property type="project" value="InterPro"/>
</dbReference>
<keyword evidence="8" id="KW-1185">Reference proteome</keyword>
<dbReference type="Gene3D" id="3.30.410.40">
    <property type="match status" value="1"/>
</dbReference>
<evidence type="ECO:0000256" key="4">
    <source>
        <dbReference type="ARBA" id="ARBA00022827"/>
    </source>
</evidence>
<evidence type="ECO:0000313" key="8">
    <source>
        <dbReference type="Proteomes" id="UP000185192"/>
    </source>
</evidence>
<dbReference type="Pfam" id="PF05199">
    <property type="entry name" value="GMC_oxred_C"/>
    <property type="match status" value="1"/>
</dbReference>
<reference evidence="8" key="1">
    <citation type="submission" date="2016-11" db="EMBL/GenBank/DDBJ databases">
        <authorList>
            <person name="Varghese N."/>
            <person name="Submissions S."/>
        </authorList>
    </citation>
    <scope>NUCLEOTIDE SEQUENCE [LARGE SCALE GENOMIC DNA]</scope>
    <source>
        <strain evidence="8">DSM 22363</strain>
    </source>
</reference>
<dbReference type="Pfam" id="PF00732">
    <property type="entry name" value="GMC_oxred_N"/>
    <property type="match status" value="1"/>
</dbReference>
<dbReference type="InterPro" id="IPR012132">
    <property type="entry name" value="GMC_OxRdtase"/>
</dbReference>
<protein>
    <submittedName>
        <fullName evidence="7">Choline dehydrogenase</fullName>
    </submittedName>
</protein>
<organism evidence="7 8">
    <name type="scientific">Parasphingorhabdus marina DSM 22363</name>
    <dbReference type="NCBI Taxonomy" id="1123272"/>
    <lineage>
        <taxon>Bacteria</taxon>
        <taxon>Pseudomonadati</taxon>
        <taxon>Pseudomonadota</taxon>
        <taxon>Alphaproteobacteria</taxon>
        <taxon>Sphingomonadales</taxon>
        <taxon>Sphingomonadaceae</taxon>
        <taxon>Parasphingorhabdus</taxon>
    </lineage>
</organism>
<dbReference type="PIRSF" id="PIRSF000137">
    <property type="entry name" value="Alcohol_oxidase"/>
    <property type="match status" value="1"/>
</dbReference>